<reference evidence="2" key="1">
    <citation type="submission" date="2020-05" db="EMBL/GenBank/DDBJ databases">
        <authorList>
            <person name="Chiriac C."/>
            <person name="Salcher M."/>
            <person name="Ghai R."/>
            <person name="Kavagutti S V."/>
        </authorList>
    </citation>
    <scope>NUCLEOTIDE SEQUENCE</scope>
</reference>
<gene>
    <name evidence="1" type="ORF">UFOVP733_11</name>
    <name evidence="2" type="ORF">UFOVP743_48</name>
</gene>
<dbReference type="EMBL" id="LR798336">
    <property type="protein sequence ID" value="CAB5224954.1"/>
    <property type="molecule type" value="Genomic_DNA"/>
</dbReference>
<evidence type="ECO:0000313" key="1">
    <source>
        <dbReference type="EMBL" id="CAB4160785.1"/>
    </source>
</evidence>
<organism evidence="2">
    <name type="scientific">uncultured Caudovirales phage</name>
    <dbReference type="NCBI Taxonomy" id="2100421"/>
    <lineage>
        <taxon>Viruses</taxon>
        <taxon>Duplodnaviria</taxon>
        <taxon>Heunggongvirae</taxon>
        <taxon>Uroviricota</taxon>
        <taxon>Caudoviricetes</taxon>
        <taxon>Peduoviridae</taxon>
        <taxon>Maltschvirus</taxon>
        <taxon>Maltschvirus maltsch</taxon>
    </lineage>
</organism>
<sequence>MNKTKDYTLKAVKNYTARKRESHSSVQFYVDKQDLSQFKSKINPESLSSHLKKYIKNLINRA</sequence>
<accession>A0A6J7X2L2</accession>
<evidence type="ECO:0000313" key="2">
    <source>
        <dbReference type="EMBL" id="CAB5224954.1"/>
    </source>
</evidence>
<dbReference type="EMBL" id="LR796712">
    <property type="protein sequence ID" value="CAB4160785.1"/>
    <property type="molecule type" value="Genomic_DNA"/>
</dbReference>
<protein>
    <submittedName>
        <fullName evidence="2">Uncharacterized protein</fullName>
    </submittedName>
</protein>
<name>A0A6J7X2L2_9CAUD</name>
<proteinExistence type="predicted"/>